<evidence type="ECO:0000313" key="1">
    <source>
        <dbReference type="Proteomes" id="UP000887580"/>
    </source>
</evidence>
<dbReference type="Proteomes" id="UP000887580">
    <property type="component" value="Unplaced"/>
</dbReference>
<sequence length="177" mass="20409">MALAGGLLIAQHCNVAKFDKLREMEHRTKTLVFISAFVGAFVAGLDAGLVYNSWPEFANNCIPSDILSHSPTWENFFDNPVTVQFMHRNLAYLTLLSVTTTWIVGRRMNYQLKDVRYIIDYYDGGAVDSMSKLLDVRPAVTDWQNMWDRMVVSYWRFKFETLGFTPKLPIPPTEEHH</sequence>
<evidence type="ECO:0000313" key="2">
    <source>
        <dbReference type="WBParaSite" id="PS1159_v2.g1495.t1"/>
    </source>
</evidence>
<name>A0AC35F963_9BILA</name>
<accession>A0AC35F963</accession>
<protein>
    <submittedName>
        <fullName evidence="2">Holocytochrome c-type synthase</fullName>
    </submittedName>
</protein>
<proteinExistence type="predicted"/>
<dbReference type="WBParaSite" id="PS1159_v2.g1495.t1">
    <property type="protein sequence ID" value="PS1159_v2.g1495.t1"/>
    <property type="gene ID" value="PS1159_v2.g1495"/>
</dbReference>
<reference evidence="2" key="1">
    <citation type="submission" date="2022-11" db="UniProtKB">
        <authorList>
            <consortium name="WormBaseParasite"/>
        </authorList>
    </citation>
    <scope>IDENTIFICATION</scope>
</reference>
<organism evidence="1 2">
    <name type="scientific">Panagrolaimus sp. PS1159</name>
    <dbReference type="NCBI Taxonomy" id="55785"/>
    <lineage>
        <taxon>Eukaryota</taxon>
        <taxon>Metazoa</taxon>
        <taxon>Ecdysozoa</taxon>
        <taxon>Nematoda</taxon>
        <taxon>Chromadorea</taxon>
        <taxon>Rhabditida</taxon>
        <taxon>Tylenchina</taxon>
        <taxon>Panagrolaimomorpha</taxon>
        <taxon>Panagrolaimoidea</taxon>
        <taxon>Panagrolaimidae</taxon>
        <taxon>Panagrolaimus</taxon>
    </lineage>
</organism>